<evidence type="ECO:0000313" key="2">
    <source>
        <dbReference type="EMBL" id="KAK1133574.1"/>
    </source>
</evidence>
<proteinExistence type="predicted"/>
<feature type="compositionally biased region" description="Basic and acidic residues" evidence="1">
    <location>
        <begin position="92"/>
        <end position="107"/>
    </location>
</feature>
<evidence type="ECO:0000256" key="1">
    <source>
        <dbReference type="SAM" id="MobiDB-lite"/>
    </source>
</evidence>
<keyword evidence="3" id="KW-1185">Reference proteome</keyword>
<sequence>MPRKDSLRRIERRSKFVLANVTENATVAGQWSAERVLPVYTRPRYATYSLLVPSVTILSPVVNNAPHPAAVRDGPWMRSKTMKQPGSLGPETKFRDGRVAKYRANRDRNRRPTRTSPKLERVVDLWIVDEMESDLNEEEGDTVSRVFSMFRSVTVN</sequence>
<evidence type="ECO:0000313" key="3">
    <source>
        <dbReference type="Proteomes" id="UP001177670"/>
    </source>
</evidence>
<dbReference type="EMBL" id="JAHYIQ010000003">
    <property type="protein sequence ID" value="KAK1133574.1"/>
    <property type="molecule type" value="Genomic_DNA"/>
</dbReference>
<dbReference type="AlphaFoldDB" id="A0AA40G9F1"/>
<gene>
    <name evidence="2" type="ORF">K0M31_011374</name>
</gene>
<organism evidence="2 3">
    <name type="scientific">Melipona bicolor</name>
    <dbReference type="NCBI Taxonomy" id="60889"/>
    <lineage>
        <taxon>Eukaryota</taxon>
        <taxon>Metazoa</taxon>
        <taxon>Ecdysozoa</taxon>
        <taxon>Arthropoda</taxon>
        <taxon>Hexapoda</taxon>
        <taxon>Insecta</taxon>
        <taxon>Pterygota</taxon>
        <taxon>Neoptera</taxon>
        <taxon>Endopterygota</taxon>
        <taxon>Hymenoptera</taxon>
        <taxon>Apocrita</taxon>
        <taxon>Aculeata</taxon>
        <taxon>Apoidea</taxon>
        <taxon>Anthophila</taxon>
        <taxon>Apidae</taxon>
        <taxon>Melipona</taxon>
    </lineage>
</organism>
<comment type="caution">
    <text evidence="2">The sequence shown here is derived from an EMBL/GenBank/DDBJ whole genome shotgun (WGS) entry which is preliminary data.</text>
</comment>
<accession>A0AA40G9F1</accession>
<feature type="region of interest" description="Disordered" evidence="1">
    <location>
        <begin position="68"/>
        <end position="115"/>
    </location>
</feature>
<dbReference type="Proteomes" id="UP001177670">
    <property type="component" value="Unassembled WGS sequence"/>
</dbReference>
<name>A0AA40G9F1_9HYME</name>
<protein>
    <submittedName>
        <fullName evidence="2">Uncharacterized protein</fullName>
    </submittedName>
</protein>
<reference evidence="2" key="1">
    <citation type="submission" date="2021-10" db="EMBL/GenBank/DDBJ databases">
        <title>Melipona bicolor Genome sequencing and assembly.</title>
        <authorList>
            <person name="Araujo N.S."/>
            <person name="Arias M.C."/>
        </authorList>
    </citation>
    <scope>NUCLEOTIDE SEQUENCE</scope>
    <source>
        <strain evidence="2">USP_2M_L1-L4_2017</strain>
        <tissue evidence="2">Whole body</tissue>
    </source>
</reference>